<dbReference type="InterPro" id="IPR050248">
    <property type="entry name" value="Polysacc_deacetylase_ArnD"/>
</dbReference>
<dbReference type="SUPFAM" id="SSF88713">
    <property type="entry name" value="Glycoside hydrolase/deacetylase"/>
    <property type="match status" value="1"/>
</dbReference>
<dbReference type="GO" id="GO:0016810">
    <property type="term" value="F:hydrolase activity, acting on carbon-nitrogen (but not peptide) bonds"/>
    <property type="evidence" value="ECO:0007669"/>
    <property type="project" value="InterPro"/>
</dbReference>
<gene>
    <name evidence="2" type="ORF">IQ266_19565</name>
</gene>
<dbReference type="PANTHER" id="PTHR10587">
    <property type="entry name" value="GLYCOSYL TRANSFERASE-RELATED"/>
    <property type="match status" value="1"/>
</dbReference>
<evidence type="ECO:0000313" key="2">
    <source>
        <dbReference type="EMBL" id="MBE9031938.1"/>
    </source>
</evidence>
<proteinExistence type="predicted"/>
<name>A0A928Z5W5_9CYAN</name>
<dbReference type="CDD" id="cd10940">
    <property type="entry name" value="CE4_PuuE_HpPgdA_like_1"/>
    <property type="match status" value="1"/>
</dbReference>
<dbReference type="EMBL" id="JADEXQ010000081">
    <property type="protein sequence ID" value="MBE9031938.1"/>
    <property type="molecule type" value="Genomic_DNA"/>
</dbReference>
<dbReference type="AlphaFoldDB" id="A0A928Z5W5"/>
<evidence type="ECO:0000259" key="1">
    <source>
        <dbReference type="PROSITE" id="PS51677"/>
    </source>
</evidence>
<dbReference type="Gene3D" id="3.20.20.370">
    <property type="entry name" value="Glycoside hydrolase/deacetylase"/>
    <property type="match status" value="1"/>
</dbReference>
<protein>
    <submittedName>
        <fullName evidence="2">Polysaccharide deacetylase family protein</fullName>
    </submittedName>
</protein>
<dbReference type="GO" id="GO:0005975">
    <property type="term" value="P:carbohydrate metabolic process"/>
    <property type="evidence" value="ECO:0007669"/>
    <property type="project" value="InterPro"/>
</dbReference>
<reference evidence="2" key="1">
    <citation type="submission" date="2020-10" db="EMBL/GenBank/DDBJ databases">
        <authorList>
            <person name="Castelo-Branco R."/>
            <person name="Eusebio N."/>
            <person name="Adriana R."/>
            <person name="Vieira A."/>
            <person name="Brugerolle De Fraissinette N."/>
            <person name="Rezende De Castro R."/>
            <person name="Schneider M.P."/>
            <person name="Vasconcelos V."/>
            <person name="Leao P.N."/>
        </authorList>
    </citation>
    <scope>NUCLEOTIDE SEQUENCE</scope>
    <source>
        <strain evidence="2">LEGE 11480</strain>
    </source>
</reference>
<sequence>MSKQPVASLSLDLDNQWSYMKTHGDEGWESYPTYLPLLVPRVIEALRDANLRITFFIVGQDAALEKNHAALRMITDAGHEVGNHSFRHEPWLHLYSEAELDREIEDAEVAIETATGKRPNCFRGPGFSLSRTVLKVLTKRGYVCDASTFPTFLGPLARMYYFMTSKLDKAELEQRDQLFGKMQDGLRPLKPYRIQTEVGSLIEIPVTTMPVLKIPIHVSYLLYLSVFAPWLAKLYFRFALAMCKLTGVQLSLLLHPLDFMGCDDNIPEMAFFPAMNLTVSRKLKFLRYVFRTLNQQFTIVPMQEHAKAIAEQAKAVPMKHPKAIALP</sequence>
<dbReference type="PROSITE" id="PS51677">
    <property type="entry name" value="NODB"/>
    <property type="match status" value="1"/>
</dbReference>
<keyword evidence="3" id="KW-1185">Reference proteome</keyword>
<feature type="domain" description="NodB homology" evidence="1">
    <location>
        <begin position="18"/>
        <end position="152"/>
    </location>
</feature>
<organism evidence="2 3">
    <name type="scientific">Romeriopsis navalis LEGE 11480</name>
    <dbReference type="NCBI Taxonomy" id="2777977"/>
    <lineage>
        <taxon>Bacteria</taxon>
        <taxon>Bacillati</taxon>
        <taxon>Cyanobacteriota</taxon>
        <taxon>Cyanophyceae</taxon>
        <taxon>Leptolyngbyales</taxon>
        <taxon>Leptolyngbyaceae</taxon>
        <taxon>Romeriopsis</taxon>
        <taxon>Romeriopsis navalis</taxon>
    </lineage>
</organism>
<dbReference type="InterPro" id="IPR011330">
    <property type="entry name" value="Glyco_hydro/deAcase_b/a-brl"/>
</dbReference>
<dbReference type="InterPro" id="IPR002509">
    <property type="entry name" value="NODB_dom"/>
</dbReference>
<dbReference type="Proteomes" id="UP000625316">
    <property type="component" value="Unassembled WGS sequence"/>
</dbReference>
<dbReference type="Pfam" id="PF01522">
    <property type="entry name" value="Polysacc_deac_1"/>
    <property type="match status" value="1"/>
</dbReference>
<accession>A0A928Z5W5</accession>
<comment type="caution">
    <text evidence="2">The sequence shown here is derived from an EMBL/GenBank/DDBJ whole genome shotgun (WGS) entry which is preliminary data.</text>
</comment>
<evidence type="ECO:0000313" key="3">
    <source>
        <dbReference type="Proteomes" id="UP000625316"/>
    </source>
</evidence>